<evidence type="ECO:0000313" key="2">
    <source>
        <dbReference type="EMBL" id="GAA4145609.1"/>
    </source>
</evidence>
<evidence type="ECO:0000313" key="3">
    <source>
        <dbReference type="Proteomes" id="UP001501845"/>
    </source>
</evidence>
<name>A0ABP7Z1Q2_9ACTN</name>
<gene>
    <name evidence="2" type="ORF">GCM10022285_50700</name>
</gene>
<keyword evidence="3" id="KW-1185">Reference proteome</keyword>
<sequence length="232" mass="24870">MRLAAIPFLIMSCAALLTGCGRGEIDAKGDMPHNAASGTKSTPTPPPSAEPFPDISDLVKKSVGSAAKHADRSGFSLDFMTYAHGDGLTEAGYEINLYTYNEDHKVSSVTDLSSIARHSNNLVCRAKKIGPKSYAIYFDDTYDLCLHKGKPKSTPTLTHSPEPTPTHAPPESAPTYVPPKPVGCAPKSPDGNCYEAGQYCPKALAGTSGTNSSGTVIYCRLDSTDNRWHWQY</sequence>
<accession>A0ABP7Z1Q2</accession>
<proteinExistence type="predicted"/>
<protein>
    <recommendedName>
        <fullName evidence="4">Lipoprotein</fullName>
    </recommendedName>
</protein>
<evidence type="ECO:0008006" key="4">
    <source>
        <dbReference type="Google" id="ProtNLM"/>
    </source>
</evidence>
<feature type="region of interest" description="Disordered" evidence="1">
    <location>
        <begin position="152"/>
        <end position="177"/>
    </location>
</feature>
<dbReference type="PROSITE" id="PS51257">
    <property type="entry name" value="PROKAR_LIPOPROTEIN"/>
    <property type="match status" value="1"/>
</dbReference>
<dbReference type="Proteomes" id="UP001501845">
    <property type="component" value="Unassembled WGS sequence"/>
</dbReference>
<reference evidence="3" key="1">
    <citation type="journal article" date="2019" name="Int. J. Syst. Evol. Microbiol.">
        <title>The Global Catalogue of Microorganisms (GCM) 10K type strain sequencing project: providing services to taxonomists for standard genome sequencing and annotation.</title>
        <authorList>
            <consortium name="The Broad Institute Genomics Platform"/>
            <consortium name="The Broad Institute Genome Sequencing Center for Infectious Disease"/>
            <person name="Wu L."/>
            <person name="Ma J."/>
        </authorList>
    </citation>
    <scope>NUCLEOTIDE SEQUENCE [LARGE SCALE GENOMIC DNA]</scope>
    <source>
        <strain evidence="3">JCM 17589</strain>
    </source>
</reference>
<feature type="region of interest" description="Disordered" evidence="1">
    <location>
        <begin position="30"/>
        <end position="53"/>
    </location>
</feature>
<comment type="caution">
    <text evidence="2">The sequence shown here is derived from an EMBL/GenBank/DDBJ whole genome shotgun (WGS) entry which is preliminary data.</text>
</comment>
<dbReference type="EMBL" id="BAABBU010000025">
    <property type="protein sequence ID" value="GAA4145609.1"/>
    <property type="molecule type" value="Genomic_DNA"/>
</dbReference>
<feature type="compositionally biased region" description="Pro residues" evidence="1">
    <location>
        <begin position="162"/>
        <end position="177"/>
    </location>
</feature>
<evidence type="ECO:0000256" key="1">
    <source>
        <dbReference type="SAM" id="MobiDB-lite"/>
    </source>
</evidence>
<organism evidence="2 3">
    <name type="scientific">Streptomyces tunisiensis</name>
    <dbReference type="NCBI Taxonomy" id="948699"/>
    <lineage>
        <taxon>Bacteria</taxon>
        <taxon>Bacillati</taxon>
        <taxon>Actinomycetota</taxon>
        <taxon>Actinomycetes</taxon>
        <taxon>Kitasatosporales</taxon>
        <taxon>Streptomycetaceae</taxon>
        <taxon>Streptomyces</taxon>
    </lineage>
</organism>